<proteinExistence type="predicted"/>
<dbReference type="AlphaFoldDB" id="A0A9D4K2I8"/>
<dbReference type="Proteomes" id="UP000828390">
    <property type="component" value="Unassembled WGS sequence"/>
</dbReference>
<comment type="caution">
    <text evidence="1">The sequence shown here is derived from an EMBL/GenBank/DDBJ whole genome shotgun (WGS) entry which is preliminary data.</text>
</comment>
<reference evidence="1" key="1">
    <citation type="journal article" date="2019" name="bioRxiv">
        <title>The Genome of the Zebra Mussel, Dreissena polymorpha: A Resource for Invasive Species Research.</title>
        <authorList>
            <person name="McCartney M.A."/>
            <person name="Auch B."/>
            <person name="Kono T."/>
            <person name="Mallez S."/>
            <person name="Zhang Y."/>
            <person name="Obille A."/>
            <person name="Becker A."/>
            <person name="Abrahante J.E."/>
            <person name="Garbe J."/>
            <person name="Badalamenti J.P."/>
            <person name="Herman A."/>
            <person name="Mangelson H."/>
            <person name="Liachko I."/>
            <person name="Sullivan S."/>
            <person name="Sone E.D."/>
            <person name="Koren S."/>
            <person name="Silverstein K.A.T."/>
            <person name="Beckman K.B."/>
            <person name="Gohl D.M."/>
        </authorList>
    </citation>
    <scope>NUCLEOTIDE SEQUENCE</scope>
    <source>
        <strain evidence="1">Duluth1</strain>
        <tissue evidence="1">Whole animal</tissue>
    </source>
</reference>
<evidence type="ECO:0000313" key="2">
    <source>
        <dbReference type="Proteomes" id="UP000828390"/>
    </source>
</evidence>
<keyword evidence="2" id="KW-1185">Reference proteome</keyword>
<gene>
    <name evidence="1" type="ORF">DPMN_103093</name>
</gene>
<sequence>MEKKKIKVISSKVCEVMEDIGVTEEMVNFRRHIYLKTEKRFPHENEPSFTPIHTVGSQVEGSTTLGMNSDTDMIAVALYMGVILHASK</sequence>
<evidence type="ECO:0000313" key="1">
    <source>
        <dbReference type="EMBL" id="KAH3829863.1"/>
    </source>
</evidence>
<accession>A0A9D4K2I8</accession>
<dbReference type="EMBL" id="JAIWYP010000004">
    <property type="protein sequence ID" value="KAH3829863.1"/>
    <property type="molecule type" value="Genomic_DNA"/>
</dbReference>
<reference evidence="1" key="2">
    <citation type="submission" date="2020-11" db="EMBL/GenBank/DDBJ databases">
        <authorList>
            <person name="McCartney M.A."/>
            <person name="Auch B."/>
            <person name="Kono T."/>
            <person name="Mallez S."/>
            <person name="Becker A."/>
            <person name="Gohl D.M."/>
            <person name="Silverstein K.A.T."/>
            <person name="Koren S."/>
            <person name="Bechman K.B."/>
            <person name="Herman A."/>
            <person name="Abrahante J.E."/>
            <person name="Garbe J."/>
        </authorList>
    </citation>
    <scope>NUCLEOTIDE SEQUENCE</scope>
    <source>
        <strain evidence="1">Duluth1</strain>
        <tissue evidence="1">Whole animal</tissue>
    </source>
</reference>
<name>A0A9D4K2I8_DREPO</name>
<protein>
    <submittedName>
        <fullName evidence="1">Uncharacterized protein</fullName>
    </submittedName>
</protein>
<organism evidence="1 2">
    <name type="scientific">Dreissena polymorpha</name>
    <name type="common">Zebra mussel</name>
    <name type="synonym">Mytilus polymorpha</name>
    <dbReference type="NCBI Taxonomy" id="45954"/>
    <lineage>
        <taxon>Eukaryota</taxon>
        <taxon>Metazoa</taxon>
        <taxon>Spiralia</taxon>
        <taxon>Lophotrochozoa</taxon>
        <taxon>Mollusca</taxon>
        <taxon>Bivalvia</taxon>
        <taxon>Autobranchia</taxon>
        <taxon>Heteroconchia</taxon>
        <taxon>Euheterodonta</taxon>
        <taxon>Imparidentia</taxon>
        <taxon>Neoheterodontei</taxon>
        <taxon>Myida</taxon>
        <taxon>Dreissenoidea</taxon>
        <taxon>Dreissenidae</taxon>
        <taxon>Dreissena</taxon>
    </lineage>
</organism>